<feature type="compositionally biased region" description="Low complexity" evidence="1">
    <location>
        <begin position="105"/>
        <end position="119"/>
    </location>
</feature>
<dbReference type="Proteomes" id="UP000324907">
    <property type="component" value="Unassembled WGS sequence"/>
</dbReference>
<dbReference type="AlphaFoldDB" id="A0A5A8CW34"/>
<dbReference type="EMBL" id="VLTM01000080">
    <property type="protein sequence ID" value="KAA0156928.1"/>
    <property type="molecule type" value="Genomic_DNA"/>
</dbReference>
<feature type="region of interest" description="Disordered" evidence="1">
    <location>
        <begin position="105"/>
        <end position="128"/>
    </location>
</feature>
<protein>
    <submittedName>
        <fullName evidence="2">Uncharacterized protein</fullName>
    </submittedName>
</protein>
<accession>A0A5A8CW34</accession>
<evidence type="ECO:0000313" key="4">
    <source>
        <dbReference type="Proteomes" id="UP000324907"/>
    </source>
</evidence>
<proteinExistence type="predicted"/>
<gene>
    <name evidence="3" type="ORF">FNF28_01199</name>
    <name evidence="2" type="ORF">FNF31_05853</name>
</gene>
<dbReference type="Proteomes" id="UP000325113">
    <property type="component" value="Unassembled WGS sequence"/>
</dbReference>
<sequence length="548" mass="56756">MSSGVPTSLAAANRSAALEWLRTKIAAMPETDEPLRVLSAGAEDPEFDAEVARMLLARRSGLRYVVVSTHEGYTGLGAKYRDLAPALTVVPAAISDWDGAVPSAGATTGSTAGAATAGAGATGTGDAEPSAGSFELAILPLWDGPTTKLPAEEEAAEVLAVVTAHCAPGATVVAFRAGKHGAFRLRAHLHARLAQSSRKDGSVVDPDDLEPGATRLASALAGSGHHAWVERLDSQVDVSAAVGEELTVAGARLLRQLLGVDMEELSRQNPTLTETVIDELCDMTLAGDGFSGPVVVYTPLHAAIAVMAGSRRESAAAAAAGKAKAAAAKPSAAEGGLPGSATLVEQRAPPAVATRALFAASPALLVESDEQARQAAAQLLRTTGAGERAAEASGTGTDALYFYLRMRGDWGNFQGTGAGDVVAAAGEAADDAYAHGGGPTTVVPAGIKGPFAPVKAMLAVPHDPWFPHGLRGGFFNAGLRNWNEMRASWLSRPPQFVMPPYPPELDSEEVIEELAKLQRTYTLPGPMRLPDIIDLYLDIWDEELSGVM</sequence>
<evidence type="ECO:0000313" key="5">
    <source>
        <dbReference type="Proteomes" id="UP000325113"/>
    </source>
</evidence>
<comment type="caution">
    <text evidence="2">The sequence shown here is derived from an EMBL/GenBank/DDBJ whole genome shotgun (WGS) entry which is preliminary data.</text>
</comment>
<evidence type="ECO:0000256" key="1">
    <source>
        <dbReference type="SAM" id="MobiDB-lite"/>
    </source>
</evidence>
<dbReference type="EMBL" id="VLTL01000010">
    <property type="protein sequence ID" value="KAA0170924.1"/>
    <property type="molecule type" value="Genomic_DNA"/>
</dbReference>
<name>A0A5A8CW34_CAFRO</name>
<evidence type="ECO:0000313" key="2">
    <source>
        <dbReference type="EMBL" id="KAA0156928.1"/>
    </source>
</evidence>
<evidence type="ECO:0000313" key="3">
    <source>
        <dbReference type="EMBL" id="KAA0170924.1"/>
    </source>
</evidence>
<organism evidence="2 5">
    <name type="scientific">Cafeteria roenbergensis</name>
    <name type="common">Marine flagellate</name>
    <dbReference type="NCBI Taxonomy" id="33653"/>
    <lineage>
        <taxon>Eukaryota</taxon>
        <taxon>Sar</taxon>
        <taxon>Stramenopiles</taxon>
        <taxon>Bigyra</taxon>
        <taxon>Opalozoa</taxon>
        <taxon>Bicosoecida</taxon>
        <taxon>Cafeteriaceae</taxon>
        <taxon>Cafeteria</taxon>
    </lineage>
</organism>
<reference evidence="4 5" key="1">
    <citation type="submission" date="2019-07" db="EMBL/GenBank/DDBJ databases">
        <title>Genomes of Cafeteria roenbergensis.</title>
        <authorList>
            <person name="Fischer M.G."/>
            <person name="Hackl T."/>
            <person name="Roman M."/>
        </authorList>
    </citation>
    <scope>NUCLEOTIDE SEQUENCE [LARGE SCALE GENOMIC DNA]</scope>
    <source>
        <strain evidence="2 5">Cflag</strain>
        <strain evidence="3 4">RCC970-E3</strain>
    </source>
</reference>